<name>A0AAV0Q2P9_9ROSI</name>
<evidence type="ECO:0000313" key="3">
    <source>
        <dbReference type="Proteomes" id="UP001154282"/>
    </source>
</evidence>
<reference evidence="2" key="1">
    <citation type="submission" date="2022-08" db="EMBL/GenBank/DDBJ databases">
        <authorList>
            <person name="Gutierrez-Valencia J."/>
        </authorList>
    </citation>
    <scope>NUCLEOTIDE SEQUENCE</scope>
</reference>
<dbReference type="EMBL" id="CAMGYJ010000009">
    <property type="protein sequence ID" value="CAI0528097.1"/>
    <property type="molecule type" value="Genomic_DNA"/>
</dbReference>
<proteinExistence type="predicted"/>
<dbReference type="AlphaFoldDB" id="A0AAV0Q2P9"/>
<evidence type="ECO:0000313" key="2">
    <source>
        <dbReference type="EMBL" id="CAI0528097.1"/>
    </source>
</evidence>
<dbReference type="Gene3D" id="2.40.100.10">
    <property type="entry name" value="Cyclophilin-like"/>
    <property type="match status" value="1"/>
</dbReference>
<protein>
    <submittedName>
        <fullName evidence="2">Uncharacterized protein</fullName>
    </submittedName>
</protein>
<gene>
    <name evidence="2" type="ORF">LITE_LOCUS41229</name>
</gene>
<feature type="region of interest" description="Disordered" evidence="1">
    <location>
        <begin position="73"/>
        <end position="103"/>
    </location>
</feature>
<keyword evidence="3" id="KW-1185">Reference proteome</keyword>
<evidence type="ECO:0000256" key="1">
    <source>
        <dbReference type="SAM" id="MobiDB-lite"/>
    </source>
</evidence>
<dbReference type="SUPFAM" id="SSF50891">
    <property type="entry name" value="Cyclophilin-like"/>
    <property type="match status" value="1"/>
</dbReference>
<dbReference type="InterPro" id="IPR029000">
    <property type="entry name" value="Cyclophilin-like_dom_sf"/>
</dbReference>
<comment type="caution">
    <text evidence="2">The sequence shown here is derived from an EMBL/GenBank/DDBJ whole genome shotgun (WGS) entry which is preliminary data.</text>
</comment>
<accession>A0AAV0Q2P9</accession>
<organism evidence="2 3">
    <name type="scientific">Linum tenue</name>
    <dbReference type="NCBI Taxonomy" id="586396"/>
    <lineage>
        <taxon>Eukaryota</taxon>
        <taxon>Viridiplantae</taxon>
        <taxon>Streptophyta</taxon>
        <taxon>Embryophyta</taxon>
        <taxon>Tracheophyta</taxon>
        <taxon>Spermatophyta</taxon>
        <taxon>Magnoliopsida</taxon>
        <taxon>eudicotyledons</taxon>
        <taxon>Gunneridae</taxon>
        <taxon>Pentapetalae</taxon>
        <taxon>rosids</taxon>
        <taxon>fabids</taxon>
        <taxon>Malpighiales</taxon>
        <taxon>Linaceae</taxon>
        <taxon>Linum</taxon>
    </lineage>
</organism>
<sequence length="103" mass="11298">MGIAKSGYPLHSKRSGFRVMMPVFKLQGCDITARNVNRSDSIYGSTFTDENFVKKQSCLEILSMGNVGKGPWDLSSSSAPSHNRVVEPQTHRIQALPTAANSR</sequence>
<dbReference type="Proteomes" id="UP001154282">
    <property type="component" value="Unassembled WGS sequence"/>
</dbReference>